<reference evidence="1 2" key="1">
    <citation type="submission" date="2021-08" db="EMBL/GenBank/DDBJ databases">
        <title>Draft Genome Sequence of Phanerochaete sordida strain YK-624.</title>
        <authorList>
            <person name="Mori T."/>
            <person name="Dohra H."/>
            <person name="Suzuki T."/>
            <person name="Kawagishi H."/>
            <person name="Hirai H."/>
        </authorList>
    </citation>
    <scope>NUCLEOTIDE SEQUENCE [LARGE SCALE GENOMIC DNA]</scope>
    <source>
        <strain evidence="1 2">YK-624</strain>
    </source>
</reference>
<evidence type="ECO:0000313" key="1">
    <source>
        <dbReference type="EMBL" id="GJE89800.1"/>
    </source>
</evidence>
<accession>A0A9P3LC21</accession>
<dbReference type="Proteomes" id="UP000703269">
    <property type="component" value="Unassembled WGS sequence"/>
</dbReference>
<keyword evidence="2" id="KW-1185">Reference proteome</keyword>
<proteinExistence type="predicted"/>
<protein>
    <submittedName>
        <fullName evidence="1">Uncharacterized protein</fullName>
    </submittedName>
</protein>
<gene>
    <name evidence="1" type="ORF">PsYK624_059080</name>
</gene>
<sequence>MPRCVSSCYVSSPSAPVSSVIEHLTCPQLAHPHRRAAFRALGDQKIRRPRSRSFPGRRNPARQAPQLPVEVRLPMVVLLHLVWQDTPNQVLLCQLLPRG</sequence>
<evidence type="ECO:0000313" key="2">
    <source>
        <dbReference type="Proteomes" id="UP000703269"/>
    </source>
</evidence>
<name>A0A9P3LC21_9APHY</name>
<organism evidence="1 2">
    <name type="scientific">Phanerochaete sordida</name>
    <dbReference type="NCBI Taxonomy" id="48140"/>
    <lineage>
        <taxon>Eukaryota</taxon>
        <taxon>Fungi</taxon>
        <taxon>Dikarya</taxon>
        <taxon>Basidiomycota</taxon>
        <taxon>Agaricomycotina</taxon>
        <taxon>Agaricomycetes</taxon>
        <taxon>Polyporales</taxon>
        <taxon>Phanerochaetaceae</taxon>
        <taxon>Phanerochaete</taxon>
    </lineage>
</organism>
<dbReference type="EMBL" id="BPQB01000014">
    <property type="protein sequence ID" value="GJE89800.1"/>
    <property type="molecule type" value="Genomic_DNA"/>
</dbReference>
<dbReference type="AlphaFoldDB" id="A0A9P3LC21"/>
<comment type="caution">
    <text evidence="1">The sequence shown here is derived from an EMBL/GenBank/DDBJ whole genome shotgun (WGS) entry which is preliminary data.</text>
</comment>